<comment type="function">
    <text evidence="11 12">Involved in protein export. Participates in an early event of protein translocation.</text>
</comment>
<dbReference type="NCBIfam" id="TIGR00810">
    <property type="entry name" value="secG"/>
    <property type="match status" value="1"/>
</dbReference>
<feature type="transmembrane region" description="Helical" evidence="12">
    <location>
        <begin position="51"/>
        <end position="69"/>
    </location>
</feature>
<evidence type="ECO:0000256" key="4">
    <source>
        <dbReference type="ARBA" id="ARBA00022448"/>
    </source>
</evidence>
<dbReference type="PRINTS" id="PR01651">
    <property type="entry name" value="SECGEXPORT"/>
</dbReference>
<reference evidence="14 15" key="1">
    <citation type="submission" date="2017-08" db="EMBL/GenBank/DDBJ databases">
        <title>Pleomorphomonas carboxidotrophicus sp. nov., a new mesophilic hydrogenogenic carboxidotroph.</title>
        <authorList>
            <person name="Esquivel-Elizondo S."/>
            <person name="Krajmalnik-Brown R."/>
            <person name="Maldonado J."/>
        </authorList>
    </citation>
    <scope>NUCLEOTIDE SEQUENCE [LARGE SCALE GENOMIC DNA]</scope>
    <source>
        <strain evidence="14 15">SVCO-16</strain>
    </source>
</reference>
<keyword evidence="15" id="KW-1185">Reference proteome</keyword>
<protein>
    <recommendedName>
        <fullName evidence="3 12">Protein-export membrane protein SecG</fullName>
    </recommendedName>
</protein>
<keyword evidence="10 12" id="KW-0472">Membrane</keyword>
<dbReference type="GO" id="GO:0009306">
    <property type="term" value="P:protein secretion"/>
    <property type="evidence" value="ECO:0007669"/>
    <property type="project" value="UniProtKB-UniRule"/>
</dbReference>
<dbReference type="Pfam" id="PF03840">
    <property type="entry name" value="SecG"/>
    <property type="match status" value="1"/>
</dbReference>
<dbReference type="RefSeq" id="WP_100079021.1">
    <property type="nucleotide sequence ID" value="NZ_NQVN01000001.1"/>
</dbReference>
<dbReference type="PANTHER" id="PTHR34182:SF1">
    <property type="entry name" value="PROTEIN-EXPORT MEMBRANE PROTEIN SECG"/>
    <property type="match status" value="1"/>
</dbReference>
<dbReference type="GO" id="GO:0065002">
    <property type="term" value="P:intracellular protein transmembrane transport"/>
    <property type="evidence" value="ECO:0007669"/>
    <property type="project" value="TreeGrafter"/>
</dbReference>
<organism evidence="14 15">
    <name type="scientific">Pleomorphomonas carboxyditropha</name>
    <dbReference type="NCBI Taxonomy" id="2023338"/>
    <lineage>
        <taxon>Bacteria</taxon>
        <taxon>Pseudomonadati</taxon>
        <taxon>Pseudomonadota</taxon>
        <taxon>Alphaproteobacteria</taxon>
        <taxon>Hyphomicrobiales</taxon>
        <taxon>Pleomorphomonadaceae</taxon>
        <taxon>Pleomorphomonas</taxon>
    </lineage>
</organism>
<name>A0A2G9X2E3_9HYPH</name>
<evidence type="ECO:0000256" key="2">
    <source>
        <dbReference type="ARBA" id="ARBA00008445"/>
    </source>
</evidence>
<keyword evidence="7 12" id="KW-0653">Protein transport</keyword>
<evidence type="ECO:0000256" key="8">
    <source>
        <dbReference type="ARBA" id="ARBA00022989"/>
    </source>
</evidence>
<gene>
    <name evidence="14" type="ORF">CJ014_03070</name>
</gene>
<comment type="caution">
    <text evidence="12">Lacks conserved residue(s) required for the propagation of feature annotation.</text>
</comment>
<sequence>MQTVLLVIHLMVVAALVGVVLLQRSEGGALGIGGGGGFMTSRGTANVLTRTTAILAALFFLTSIGLSLLPRLTGSHDSILDRVQTTPTAPAADQPIGSGKGGVLDQLNQMSKPAAQPGNTPVAPAVEVPAAPATQAPATETPAAPATEAPATPTTDSAPAAPAAPAPTP</sequence>
<evidence type="ECO:0000256" key="3">
    <source>
        <dbReference type="ARBA" id="ARBA00017876"/>
    </source>
</evidence>
<keyword evidence="8 12" id="KW-1133">Transmembrane helix</keyword>
<keyword evidence="9 12" id="KW-0811">Translocation</keyword>
<feature type="region of interest" description="Disordered" evidence="13">
    <location>
        <begin position="86"/>
        <end position="169"/>
    </location>
</feature>
<dbReference type="InterPro" id="IPR004692">
    <property type="entry name" value="SecG"/>
</dbReference>
<keyword evidence="6 12" id="KW-0812">Transmembrane</keyword>
<dbReference type="AlphaFoldDB" id="A0A2G9X2E3"/>
<keyword evidence="4 12" id="KW-0813">Transport</keyword>
<comment type="caution">
    <text evidence="14">The sequence shown here is derived from an EMBL/GenBank/DDBJ whole genome shotgun (WGS) entry which is preliminary data.</text>
</comment>
<dbReference type="EMBL" id="NQVN01000001">
    <property type="protein sequence ID" value="PIP01084.1"/>
    <property type="molecule type" value="Genomic_DNA"/>
</dbReference>
<evidence type="ECO:0000256" key="10">
    <source>
        <dbReference type="ARBA" id="ARBA00023136"/>
    </source>
</evidence>
<dbReference type="GO" id="GO:0005886">
    <property type="term" value="C:plasma membrane"/>
    <property type="evidence" value="ECO:0007669"/>
    <property type="project" value="UniProtKB-SubCell"/>
</dbReference>
<evidence type="ECO:0000256" key="9">
    <source>
        <dbReference type="ARBA" id="ARBA00023010"/>
    </source>
</evidence>
<dbReference type="GO" id="GO:0015450">
    <property type="term" value="F:protein-transporting ATPase activity"/>
    <property type="evidence" value="ECO:0007669"/>
    <property type="project" value="UniProtKB-UniRule"/>
</dbReference>
<dbReference type="OrthoDB" id="7366942at2"/>
<evidence type="ECO:0000313" key="15">
    <source>
        <dbReference type="Proteomes" id="UP000231070"/>
    </source>
</evidence>
<comment type="subcellular location">
    <subcellularLocation>
        <location evidence="1 12">Cell membrane</location>
        <topology evidence="1 12">Multi-pass membrane protein</topology>
    </subcellularLocation>
</comment>
<evidence type="ECO:0000256" key="11">
    <source>
        <dbReference type="ARBA" id="ARBA00025182"/>
    </source>
</evidence>
<evidence type="ECO:0000256" key="6">
    <source>
        <dbReference type="ARBA" id="ARBA00022692"/>
    </source>
</evidence>
<comment type="similarity">
    <text evidence="2 12">Belongs to the SecG family.</text>
</comment>
<evidence type="ECO:0000256" key="13">
    <source>
        <dbReference type="SAM" id="MobiDB-lite"/>
    </source>
</evidence>
<proteinExistence type="inferred from homology"/>
<evidence type="ECO:0000256" key="5">
    <source>
        <dbReference type="ARBA" id="ARBA00022475"/>
    </source>
</evidence>
<keyword evidence="5 12" id="KW-1003">Cell membrane</keyword>
<dbReference type="Proteomes" id="UP000231070">
    <property type="component" value="Unassembled WGS sequence"/>
</dbReference>
<accession>A0A2G9X2E3</accession>
<evidence type="ECO:0000256" key="7">
    <source>
        <dbReference type="ARBA" id="ARBA00022927"/>
    </source>
</evidence>
<feature type="compositionally biased region" description="Low complexity" evidence="13">
    <location>
        <begin position="120"/>
        <end position="161"/>
    </location>
</feature>
<dbReference type="GO" id="GO:0043952">
    <property type="term" value="P:protein transport by the Sec complex"/>
    <property type="evidence" value="ECO:0007669"/>
    <property type="project" value="TreeGrafter"/>
</dbReference>
<evidence type="ECO:0000313" key="14">
    <source>
        <dbReference type="EMBL" id="PIP01084.1"/>
    </source>
</evidence>
<evidence type="ECO:0000256" key="1">
    <source>
        <dbReference type="ARBA" id="ARBA00004651"/>
    </source>
</evidence>
<dbReference type="PANTHER" id="PTHR34182">
    <property type="entry name" value="PROTEIN-EXPORT MEMBRANE PROTEIN SECG"/>
    <property type="match status" value="1"/>
</dbReference>
<evidence type="ECO:0000256" key="12">
    <source>
        <dbReference type="RuleBase" id="RU365087"/>
    </source>
</evidence>